<dbReference type="Gene3D" id="3.40.140.10">
    <property type="entry name" value="Cytidine Deaminase, domain 2"/>
    <property type="match status" value="1"/>
</dbReference>
<keyword evidence="4" id="KW-0808">Transferase</keyword>
<dbReference type="Pfam" id="PF02634">
    <property type="entry name" value="FdhD-NarQ"/>
    <property type="match status" value="1"/>
</dbReference>
<dbReference type="GO" id="GO:0016783">
    <property type="term" value="F:sulfurtransferase activity"/>
    <property type="evidence" value="ECO:0007669"/>
    <property type="project" value="InterPro"/>
</dbReference>
<dbReference type="HAMAP" id="MF_00187">
    <property type="entry name" value="FdhD"/>
    <property type="match status" value="1"/>
</dbReference>
<proteinExistence type="inferred from homology"/>
<dbReference type="Gene3D" id="3.10.20.10">
    <property type="match status" value="1"/>
</dbReference>
<feature type="active site" description="Cysteine persulfide intermediate" evidence="3">
    <location>
        <position position="142"/>
    </location>
</feature>
<dbReference type="OrthoDB" id="3197277at2"/>
<comment type="similarity">
    <text evidence="3">Belongs to the FdhD family.</text>
</comment>
<evidence type="ECO:0000256" key="2">
    <source>
        <dbReference type="ARBA" id="ARBA00023150"/>
    </source>
</evidence>
<protein>
    <recommendedName>
        <fullName evidence="3">Sulfur carrier protein FdhD</fullName>
    </recommendedName>
</protein>
<dbReference type="NCBIfam" id="TIGR00129">
    <property type="entry name" value="fdhD_narQ"/>
    <property type="match status" value="1"/>
</dbReference>
<evidence type="ECO:0000256" key="1">
    <source>
        <dbReference type="ARBA" id="ARBA00022490"/>
    </source>
</evidence>
<sequence length="302" mass="30760">MTAPLPRPHPAAAHAVAAVSVRPAAQTSEPASDLPAPARRLVSIAHGSAAPAAGHRTVPEETAVALVYGGSTEAVMMATPADLADFGIGFSLTEGIVTRRDEIEDLAIVPGPSGIEVRMWLAGPRAENQTRRRRRLAGPTGCGLCGIESLDEACRPIRAVSDHTDLDGTTLDGAAIAAAVAALASAQHLQHATRATHAAGFFSPEDGLVALREDVGRHNALDKLAGTLACSGVSTASGAVVITSRVSVEMVQKTAAIGAPVLIAVSAPTALAVRVAAAAGITLVAMARGASFEVYAHPQRIR</sequence>
<dbReference type="AlphaFoldDB" id="A0A327KDL6"/>
<name>A0A327KDL6_9BRAD</name>
<comment type="caution">
    <text evidence="3">Lacks conserved residue(s) required for the propagation of feature annotation.</text>
</comment>
<dbReference type="SUPFAM" id="SSF53927">
    <property type="entry name" value="Cytidine deaminase-like"/>
    <property type="match status" value="1"/>
</dbReference>
<dbReference type="InterPro" id="IPR003786">
    <property type="entry name" value="FdhD"/>
</dbReference>
<comment type="caution">
    <text evidence="4">The sequence shown here is derived from an EMBL/GenBank/DDBJ whole genome shotgun (WGS) entry which is preliminary data.</text>
</comment>
<dbReference type="RefSeq" id="WP_111358493.1">
    <property type="nucleotide sequence ID" value="NZ_NHSK01000076.1"/>
</dbReference>
<keyword evidence="1 3" id="KW-0963">Cytoplasm</keyword>
<dbReference type="GO" id="GO:0006777">
    <property type="term" value="P:Mo-molybdopterin cofactor biosynthetic process"/>
    <property type="evidence" value="ECO:0007669"/>
    <property type="project" value="UniProtKB-UniRule"/>
</dbReference>
<keyword evidence="5" id="KW-1185">Reference proteome</keyword>
<comment type="function">
    <text evidence="3">Required for formate dehydrogenase (FDH) activity. Acts as a sulfur carrier protein that transfers sulfur from IscS to the molybdenum cofactor prior to its insertion into FDH.</text>
</comment>
<dbReference type="Proteomes" id="UP000248863">
    <property type="component" value="Unassembled WGS sequence"/>
</dbReference>
<organism evidence="4 5">
    <name type="scientific">Rhodoplanes elegans</name>
    <dbReference type="NCBI Taxonomy" id="29408"/>
    <lineage>
        <taxon>Bacteria</taxon>
        <taxon>Pseudomonadati</taxon>
        <taxon>Pseudomonadota</taxon>
        <taxon>Alphaproteobacteria</taxon>
        <taxon>Hyphomicrobiales</taxon>
        <taxon>Nitrobacteraceae</taxon>
        <taxon>Rhodoplanes</taxon>
    </lineage>
</organism>
<gene>
    <name evidence="3" type="primary">fdhD</name>
    <name evidence="4" type="ORF">CH338_17905</name>
</gene>
<dbReference type="PANTHER" id="PTHR30592">
    <property type="entry name" value="FORMATE DEHYDROGENASE"/>
    <property type="match status" value="1"/>
</dbReference>
<dbReference type="GO" id="GO:0005737">
    <property type="term" value="C:cytoplasm"/>
    <property type="evidence" value="ECO:0007669"/>
    <property type="project" value="UniProtKB-SubCell"/>
</dbReference>
<comment type="subcellular location">
    <subcellularLocation>
        <location evidence="3">Cytoplasm</location>
    </subcellularLocation>
</comment>
<evidence type="ECO:0000313" key="5">
    <source>
        <dbReference type="Proteomes" id="UP000248863"/>
    </source>
</evidence>
<dbReference type="PIRSF" id="PIRSF015626">
    <property type="entry name" value="FdhD"/>
    <property type="match status" value="1"/>
</dbReference>
<accession>A0A327KDL6</accession>
<keyword evidence="2 3" id="KW-0501">Molybdenum cofactor biosynthesis</keyword>
<dbReference type="InterPro" id="IPR016193">
    <property type="entry name" value="Cytidine_deaminase-like"/>
</dbReference>
<evidence type="ECO:0000313" key="4">
    <source>
        <dbReference type="EMBL" id="RAI36224.1"/>
    </source>
</evidence>
<dbReference type="GO" id="GO:0097163">
    <property type="term" value="F:sulfur carrier activity"/>
    <property type="evidence" value="ECO:0007669"/>
    <property type="project" value="UniProtKB-UniRule"/>
</dbReference>
<evidence type="ECO:0000256" key="3">
    <source>
        <dbReference type="HAMAP-Rule" id="MF_00187"/>
    </source>
</evidence>
<reference evidence="4 5" key="1">
    <citation type="submission" date="2017-07" db="EMBL/GenBank/DDBJ databases">
        <title>Draft Genome Sequences of Select Purple Nonsulfur Bacteria.</title>
        <authorList>
            <person name="Lasarre B."/>
            <person name="Mckinlay J.B."/>
        </authorList>
    </citation>
    <scope>NUCLEOTIDE SEQUENCE [LARGE SCALE GENOMIC DNA]</scope>
    <source>
        <strain evidence="4 5">DSM 11907</strain>
    </source>
</reference>
<dbReference type="EMBL" id="NPEU01000226">
    <property type="protein sequence ID" value="RAI36224.1"/>
    <property type="molecule type" value="Genomic_DNA"/>
</dbReference>
<dbReference type="PANTHER" id="PTHR30592:SF1">
    <property type="entry name" value="SULFUR CARRIER PROTEIN FDHD"/>
    <property type="match status" value="1"/>
</dbReference>